<evidence type="ECO:0000313" key="1">
    <source>
        <dbReference type="EMBL" id="KAF9652494.1"/>
    </source>
</evidence>
<name>A0ACB6ZSS3_THEGA</name>
<keyword evidence="2" id="KW-1185">Reference proteome</keyword>
<organism evidence="1 2">
    <name type="scientific">Thelephora ganbajun</name>
    <name type="common">Ganba fungus</name>
    <dbReference type="NCBI Taxonomy" id="370292"/>
    <lineage>
        <taxon>Eukaryota</taxon>
        <taxon>Fungi</taxon>
        <taxon>Dikarya</taxon>
        <taxon>Basidiomycota</taxon>
        <taxon>Agaricomycotina</taxon>
        <taxon>Agaricomycetes</taxon>
        <taxon>Thelephorales</taxon>
        <taxon>Thelephoraceae</taxon>
        <taxon>Thelephora</taxon>
    </lineage>
</organism>
<comment type="caution">
    <text evidence="1">The sequence shown here is derived from an EMBL/GenBank/DDBJ whole genome shotgun (WGS) entry which is preliminary data.</text>
</comment>
<accession>A0ACB6ZSS3</accession>
<reference evidence="1" key="2">
    <citation type="journal article" date="2020" name="Nat. Commun.">
        <title>Large-scale genome sequencing of mycorrhizal fungi provides insights into the early evolution of symbiotic traits.</title>
        <authorList>
            <person name="Miyauchi S."/>
            <person name="Kiss E."/>
            <person name="Kuo A."/>
            <person name="Drula E."/>
            <person name="Kohler A."/>
            <person name="Sanchez-Garcia M."/>
            <person name="Morin E."/>
            <person name="Andreopoulos B."/>
            <person name="Barry K.W."/>
            <person name="Bonito G."/>
            <person name="Buee M."/>
            <person name="Carver A."/>
            <person name="Chen C."/>
            <person name="Cichocki N."/>
            <person name="Clum A."/>
            <person name="Culley D."/>
            <person name="Crous P.W."/>
            <person name="Fauchery L."/>
            <person name="Girlanda M."/>
            <person name="Hayes R.D."/>
            <person name="Keri Z."/>
            <person name="LaButti K."/>
            <person name="Lipzen A."/>
            <person name="Lombard V."/>
            <person name="Magnuson J."/>
            <person name="Maillard F."/>
            <person name="Murat C."/>
            <person name="Nolan M."/>
            <person name="Ohm R.A."/>
            <person name="Pangilinan J."/>
            <person name="Pereira M.F."/>
            <person name="Perotto S."/>
            <person name="Peter M."/>
            <person name="Pfister S."/>
            <person name="Riley R."/>
            <person name="Sitrit Y."/>
            <person name="Stielow J.B."/>
            <person name="Szollosi G."/>
            <person name="Zifcakova L."/>
            <person name="Stursova M."/>
            <person name="Spatafora J.W."/>
            <person name="Tedersoo L."/>
            <person name="Vaario L.M."/>
            <person name="Yamada A."/>
            <person name="Yan M."/>
            <person name="Wang P."/>
            <person name="Xu J."/>
            <person name="Bruns T."/>
            <person name="Baldrian P."/>
            <person name="Vilgalys R."/>
            <person name="Dunand C."/>
            <person name="Henrissat B."/>
            <person name="Grigoriev I.V."/>
            <person name="Hibbett D."/>
            <person name="Nagy L.G."/>
            <person name="Martin F.M."/>
        </authorList>
    </citation>
    <scope>NUCLEOTIDE SEQUENCE</scope>
    <source>
        <strain evidence="1">P2</strain>
    </source>
</reference>
<evidence type="ECO:0000313" key="2">
    <source>
        <dbReference type="Proteomes" id="UP000886501"/>
    </source>
</evidence>
<proteinExistence type="predicted"/>
<sequence length="277" mass="30105">MNSRLLFLRRFTSGRHRPGAPQTTPGSRANTLLRGVGFTASLTTAYTVGSLYPPDLARFISPRAASPPPLFGTPEAKAHTETLEDRLQNLPLLRALRSREDKQDWYESRPYTEIPDEVRVNNLTAGALSGPGKLAVRPLIRVKNDESEAWAFIHVGRGLCGHDGIVHGGLMATLLDESMGRLAFFNLPNRIGVTGNLTLNYRAPTKADQFVVIKCKLESQEGRKAVVSSRVEDMQGNVLIEASSIFIEPKYANSLKATSSVGVLVGTKVEPPVSASA</sequence>
<gene>
    <name evidence="1" type="ORF">BDM02DRAFT_3109026</name>
</gene>
<dbReference type="Proteomes" id="UP000886501">
    <property type="component" value="Unassembled WGS sequence"/>
</dbReference>
<dbReference type="EMBL" id="MU117968">
    <property type="protein sequence ID" value="KAF9652494.1"/>
    <property type="molecule type" value="Genomic_DNA"/>
</dbReference>
<protein>
    <submittedName>
        <fullName evidence="1">Thioesterase/thiol ester dehydrase-isomerase</fullName>
    </submittedName>
</protein>
<reference evidence="1" key="1">
    <citation type="submission" date="2019-10" db="EMBL/GenBank/DDBJ databases">
        <authorList>
            <consortium name="DOE Joint Genome Institute"/>
            <person name="Kuo A."/>
            <person name="Miyauchi S."/>
            <person name="Kiss E."/>
            <person name="Drula E."/>
            <person name="Kohler A."/>
            <person name="Sanchez-Garcia M."/>
            <person name="Andreopoulos B."/>
            <person name="Barry K.W."/>
            <person name="Bonito G."/>
            <person name="Buee M."/>
            <person name="Carver A."/>
            <person name="Chen C."/>
            <person name="Cichocki N."/>
            <person name="Clum A."/>
            <person name="Culley D."/>
            <person name="Crous P.W."/>
            <person name="Fauchery L."/>
            <person name="Girlanda M."/>
            <person name="Hayes R."/>
            <person name="Keri Z."/>
            <person name="Labutti K."/>
            <person name="Lipzen A."/>
            <person name="Lombard V."/>
            <person name="Magnuson J."/>
            <person name="Maillard F."/>
            <person name="Morin E."/>
            <person name="Murat C."/>
            <person name="Nolan M."/>
            <person name="Ohm R."/>
            <person name="Pangilinan J."/>
            <person name="Pereira M."/>
            <person name="Perotto S."/>
            <person name="Peter M."/>
            <person name="Riley R."/>
            <person name="Sitrit Y."/>
            <person name="Stielow B."/>
            <person name="Szollosi G."/>
            <person name="Zifcakova L."/>
            <person name="Stursova M."/>
            <person name="Spatafora J.W."/>
            <person name="Tedersoo L."/>
            <person name="Vaario L.-M."/>
            <person name="Yamada A."/>
            <person name="Yan M."/>
            <person name="Wang P."/>
            <person name="Xu J."/>
            <person name="Bruns T."/>
            <person name="Baldrian P."/>
            <person name="Vilgalys R."/>
            <person name="Henrissat B."/>
            <person name="Grigoriev I.V."/>
            <person name="Hibbett D."/>
            <person name="Nagy L.G."/>
            <person name="Martin F.M."/>
        </authorList>
    </citation>
    <scope>NUCLEOTIDE SEQUENCE</scope>
    <source>
        <strain evidence="1">P2</strain>
    </source>
</reference>